<organism evidence="7">
    <name type="scientific">Nippostrongylus brasiliensis</name>
    <name type="common">Rat hookworm</name>
    <dbReference type="NCBI Taxonomy" id="27835"/>
    <lineage>
        <taxon>Eukaryota</taxon>
        <taxon>Metazoa</taxon>
        <taxon>Ecdysozoa</taxon>
        <taxon>Nematoda</taxon>
        <taxon>Chromadorea</taxon>
        <taxon>Rhabditida</taxon>
        <taxon>Rhabditina</taxon>
        <taxon>Rhabditomorpha</taxon>
        <taxon>Strongyloidea</taxon>
        <taxon>Heligmosomidae</taxon>
        <taxon>Nippostrongylus</taxon>
    </lineage>
</organism>
<proteinExistence type="inferred from homology"/>
<dbReference type="GO" id="GO:0042026">
    <property type="term" value="P:protein refolding"/>
    <property type="evidence" value="ECO:0007669"/>
    <property type="project" value="TreeGrafter"/>
</dbReference>
<feature type="domain" description="SHSP" evidence="4">
    <location>
        <begin position="61"/>
        <end position="167"/>
    </location>
</feature>
<dbReference type="EMBL" id="UYSL01020312">
    <property type="protein sequence ID" value="VDL73996.1"/>
    <property type="molecule type" value="Genomic_DNA"/>
</dbReference>
<dbReference type="GO" id="GO:0009408">
    <property type="term" value="P:response to heat"/>
    <property type="evidence" value="ECO:0007669"/>
    <property type="project" value="TreeGrafter"/>
</dbReference>
<dbReference type="OMA" id="HIEGHPK"/>
<keyword evidence="6" id="KW-1185">Reference proteome</keyword>
<dbReference type="Pfam" id="PF00011">
    <property type="entry name" value="HSP20"/>
    <property type="match status" value="1"/>
</dbReference>
<dbReference type="Proteomes" id="UP000271162">
    <property type="component" value="Unassembled WGS sequence"/>
</dbReference>
<dbReference type="PIRSF" id="PIRSF036514">
    <property type="entry name" value="Sm_HSP_B1"/>
    <property type="match status" value="1"/>
</dbReference>
<accession>A0A0N4Y3K9</accession>
<evidence type="ECO:0000313" key="6">
    <source>
        <dbReference type="Proteomes" id="UP000271162"/>
    </source>
</evidence>
<dbReference type="InterPro" id="IPR001436">
    <property type="entry name" value="Alpha-crystallin/sHSP_animal"/>
</dbReference>
<dbReference type="InterPro" id="IPR008978">
    <property type="entry name" value="HSP20-like_chaperone"/>
</dbReference>
<evidence type="ECO:0000256" key="2">
    <source>
        <dbReference type="PROSITE-ProRule" id="PRU00285"/>
    </source>
</evidence>
<dbReference type="GO" id="GO:0005634">
    <property type="term" value="C:nucleus"/>
    <property type="evidence" value="ECO:0007669"/>
    <property type="project" value="TreeGrafter"/>
</dbReference>
<reference evidence="7" key="1">
    <citation type="submission" date="2017-02" db="UniProtKB">
        <authorList>
            <consortium name="WormBaseParasite"/>
        </authorList>
    </citation>
    <scope>IDENTIFICATION</scope>
</reference>
<dbReference type="SUPFAM" id="SSF49764">
    <property type="entry name" value="HSP20-like chaperones"/>
    <property type="match status" value="1"/>
</dbReference>
<dbReference type="CDD" id="cd06526">
    <property type="entry name" value="metazoan_ACD"/>
    <property type="match status" value="1"/>
</dbReference>
<evidence type="ECO:0000313" key="7">
    <source>
        <dbReference type="WBParaSite" id="NBR_0001040601-mRNA-1"/>
    </source>
</evidence>
<dbReference type="PANTHER" id="PTHR45640">
    <property type="entry name" value="HEAT SHOCK PROTEIN HSP-12.2-RELATED"/>
    <property type="match status" value="1"/>
</dbReference>
<dbReference type="InterPro" id="IPR055269">
    <property type="entry name" value="Alpha-crystallin/HSP_16"/>
</dbReference>
<evidence type="ECO:0000256" key="1">
    <source>
        <dbReference type="PIRNR" id="PIRNR036514"/>
    </source>
</evidence>
<dbReference type="InterPro" id="IPR002068">
    <property type="entry name" value="A-crystallin/Hsp20_dom"/>
</dbReference>
<dbReference type="Gene3D" id="2.60.40.790">
    <property type="match status" value="1"/>
</dbReference>
<name>A0A0N4Y3K9_NIPBR</name>
<dbReference type="PROSITE" id="PS01031">
    <property type="entry name" value="SHSP"/>
    <property type="match status" value="1"/>
</dbReference>
<dbReference type="PANTHER" id="PTHR45640:SF32">
    <property type="entry name" value="STRESS-INDUCED PROTEIN 1"/>
    <property type="match status" value="1"/>
</dbReference>
<dbReference type="GO" id="GO:0036498">
    <property type="term" value="P:IRE1-mediated unfolded protein response"/>
    <property type="evidence" value="ECO:0007669"/>
    <property type="project" value="TreeGrafter"/>
</dbReference>
<evidence type="ECO:0000259" key="4">
    <source>
        <dbReference type="PROSITE" id="PS01031"/>
    </source>
</evidence>
<sequence>MVKSVFQMAAEYGSYRALLHSLANMDMWPASRLMNRMMYDTMRDIDHLERSLAPYWRHADHSVLHVANDVHKIVDNNEKFAVSMDVSQFHPEELKVHLDGRQLTVEGVQEHKTQNSSMHRSFKRQWTLPENVNLEAVQTQLDDKGHLSIEAPKGDVSMKRNIPIMPAPK</sequence>
<dbReference type="GO" id="GO:0005737">
    <property type="term" value="C:cytoplasm"/>
    <property type="evidence" value="ECO:0007669"/>
    <property type="project" value="TreeGrafter"/>
</dbReference>
<evidence type="ECO:0000313" key="5">
    <source>
        <dbReference type="EMBL" id="VDL73996.1"/>
    </source>
</evidence>
<comment type="similarity">
    <text evidence="1 2 3">Belongs to the small heat shock protein (HSP20) family.</text>
</comment>
<evidence type="ECO:0000256" key="3">
    <source>
        <dbReference type="RuleBase" id="RU003616"/>
    </source>
</evidence>
<dbReference type="PRINTS" id="PR00299">
    <property type="entry name" value="ACRYSTALLIN"/>
</dbReference>
<dbReference type="AlphaFoldDB" id="A0A0N4Y3K9"/>
<gene>
    <name evidence="5" type="ORF">NBR_LOCUS10407</name>
</gene>
<dbReference type="WBParaSite" id="NBR_0001040601-mRNA-1">
    <property type="protein sequence ID" value="NBR_0001040601-mRNA-1"/>
    <property type="gene ID" value="NBR_0001040601"/>
</dbReference>
<dbReference type="STRING" id="27835.A0A0N4Y3K9"/>
<protein>
    <submittedName>
        <fullName evidence="7">SHSP domain-containing protein</fullName>
    </submittedName>
</protein>
<reference evidence="5 6" key="2">
    <citation type="submission" date="2018-11" db="EMBL/GenBank/DDBJ databases">
        <authorList>
            <consortium name="Pathogen Informatics"/>
        </authorList>
    </citation>
    <scope>NUCLEOTIDE SEQUENCE [LARGE SCALE GENOMIC DNA]</scope>
</reference>
<dbReference type="GO" id="GO:0051082">
    <property type="term" value="F:unfolded protein binding"/>
    <property type="evidence" value="ECO:0007669"/>
    <property type="project" value="TreeGrafter"/>
</dbReference>